<dbReference type="EMBL" id="CAMGYJ010000010">
    <property type="protein sequence ID" value="CAI0552535.1"/>
    <property type="molecule type" value="Genomic_DNA"/>
</dbReference>
<feature type="non-terminal residue" evidence="2">
    <location>
        <position position="87"/>
    </location>
</feature>
<feature type="region of interest" description="Disordered" evidence="1">
    <location>
        <begin position="1"/>
        <end position="29"/>
    </location>
</feature>
<dbReference type="GO" id="GO:0005675">
    <property type="term" value="C:transcription factor TFIIH holo complex"/>
    <property type="evidence" value="ECO:0007669"/>
    <property type="project" value="TreeGrafter"/>
</dbReference>
<organism evidence="2 3">
    <name type="scientific">Linum tenue</name>
    <dbReference type="NCBI Taxonomy" id="586396"/>
    <lineage>
        <taxon>Eukaryota</taxon>
        <taxon>Viridiplantae</taxon>
        <taxon>Streptophyta</taxon>
        <taxon>Embryophyta</taxon>
        <taxon>Tracheophyta</taxon>
        <taxon>Spermatophyta</taxon>
        <taxon>Magnoliopsida</taxon>
        <taxon>eudicotyledons</taxon>
        <taxon>Gunneridae</taxon>
        <taxon>Pentapetalae</taxon>
        <taxon>rosids</taxon>
        <taxon>fabids</taxon>
        <taxon>Malpighiales</taxon>
        <taxon>Linaceae</taxon>
        <taxon>Linum</taxon>
    </lineage>
</organism>
<dbReference type="PANTHER" id="PTHR12695">
    <property type="entry name" value="GENERAL TRANSCRIPTION FACTOR IIH SUBUNIT 2"/>
    <property type="match status" value="1"/>
</dbReference>
<feature type="compositionally biased region" description="Basic and acidic residues" evidence="1">
    <location>
        <begin position="1"/>
        <end position="16"/>
    </location>
</feature>
<dbReference type="AlphaFoldDB" id="A0AAV0R4B9"/>
<dbReference type="GO" id="GO:0006289">
    <property type="term" value="P:nucleotide-excision repair"/>
    <property type="evidence" value="ECO:0007669"/>
    <property type="project" value="TreeGrafter"/>
</dbReference>
<evidence type="ECO:0000313" key="2">
    <source>
        <dbReference type="EMBL" id="CAI0552535.1"/>
    </source>
</evidence>
<name>A0AAV0R4B9_9ROSI</name>
<comment type="caution">
    <text evidence="2">The sequence shown here is derived from an EMBL/GenBank/DDBJ whole genome shotgun (WGS) entry which is preliminary data.</text>
</comment>
<proteinExistence type="predicted"/>
<reference evidence="2" key="1">
    <citation type="submission" date="2022-08" db="EMBL/GenBank/DDBJ databases">
        <authorList>
            <person name="Gutierrez-Valencia J."/>
        </authorList>
    </citation>
    <scope>NUCLEOTIDE SEQUENCE</scope>
</reference>
<dbReference type="GO" id="GO:0006357">
    <property type="term" value="P:regulation of transcription by RNA polymerase II"/>
    <property type="evidence" value="ECO:0007669"/>
    <property type="project" value="TreeGrafter"/>
</dbReference>
<evidence type="ECO:0000256" key="1">
    <source>
        <dbReference type="SAM" id="MobiDB-lite"/>
    </source>
</evidence>
<dbReference type="PANTHER" id="PTHR12695:SF2">
    <property type="entry name" value="GENERAL TRANSCRIPTION FACTOR IIH SUBUNIT 2-RELATED"/>
    <property type="match status" value="1"/>
</dbReference>
<dbReference type="Proteomes" id="UP001154282">
    <property type="component" value="Unassembled WGS sequence"/>
</dbReference>
<keyword evidence="3" id="KW-1185">Reference proteome</keyword>
<protein>
    <submittedName>
        <fullName evidence="2">Uncharacterized protein</fullName>
    </submittedName>
</protein>
<sequence length="87" mass="9838">MRHNDDYDHDDKEESRSQYGYGSGEEGYGRKKYGHFKELLLEHAPPPPALAEFAIANLIKMGIPQRAAEGSIAICSCHREAKVGEWY</sequence>
<evidence type="ECO:0000313" key="3">
    <source>
        <dbReference type="Proteomes" id="UP001154282"/>
    </source>
</evidence>
<accession>A0AAV0R4B9</accession>
<gene>
    <name evidence="2" type="ORF">LITE_LOCUS46466</name>
</gene>